<dbReference type="HOGENOM" id="CLU_3260501_0_0_1"/>
<name>T0JSY0_COLGC</name>
<dbReference type="EMBL" id="AMYD01004241">
    <property type="protein sequence ID" value="EQB43558.1"/>
    <property type="molecule type" value="Genomic_DNA"/>
</dbReference>
<evidence type="ECO:0000313" key="1">
    <source>
        <dbReference type="EMBL" id="EQB43558.1"/>
    </source>
</evidence>
<comment type="caution">
    <text evidence="1">The sequence shown here is derived from an EMBL/GenBank/DDBJ whole genome shotgun (WGS) entry which is preliminary data.</text>
</comment>
<evidence type="ECO:0000313" key="2">
    <source>
        <dbReference type="Proteomes" id="UP000015530"/>
    </source>
</evidence>
<gene>
    <name evidence="1" type="ORF">CGLO_17774</name>
</gene>
<organism evidence="1 2">
    <name type="scientific">Colletotrichum gloeosporioides (strain Cg-14)</name>
    <name type="common">Anthracnose fungus</name>
    <name type="synonym">Glomerella cingulata</name>
    <dbReference type="NCBI Taxonomy" id="1237896"/>
    <lineage>
        <taxon>Eukaryota</taxon>
        <taxon>Fungi</taxon>
        <taxon>Dikarya</taxon>
        <taxon>Ascomycota</taxon>
        <taxon>Pezizomycotina</taxon>
        <taxon>Sordariomycetes</taxon>
        <taxon>Hypocreomycetidae</taxon>
        <taxon>Glomerellales</taxon>
        <taxon>Glomerellaceae</taxon>
        <taxon>Colletotrichum</taxon>
        <taxon>Colletotrichum gloeosporioides species complex</taxon>
    </lineage>
</organism>
<dbReference type="AlphaFoldDB" id="T0JSY0"/>
<reference evidence="2" key="1">
    <citation type="journal article" date="2013" name="Mol. Plant Microbe Interact.">
        <title>Global aspects of pacC regulation of pathogenicity genes in Colletotrichum gloeosporioides as revealed by transcriptome analysis.</title>
        <authorList>
            <person name="Alkan N."/>
            <person name="Meng X."/>
            <person name="Friedlander G."/>
            <person name="Reuveni E."/>
            <person name="Sukno S."/>
            <person name="Sherman A."/>
            <person name="Thon M."/>
            <person name="Fluhr R."/>
            <person name="Prusky D."/>
        </authorList>
    </citation>
    <scope>NUCLEOTIDE SEQUENCE [LARGE SCALE GENOMIC DNA]</scope>
    <source>
        <strain evidence="2">Cg-14</strain>
    </source>
</reference>
<accession>T0JSY0</accession>
<protein>
    <submittedName>
        <fullName evidence="1">Uncharacterized protein</fullName>
    </submittedName>
</protein>
<sequence length="42" mass="4365">MFATVPNISPERSDEIPFFGLPGNPVAITIAGNSSDGTDELS</sequence>
<proteinExistence type="predicted"/>
<dbReference type="OrthoDB" id="6777263at2759"/>
<dbReference type="Proteomes" id="UP000015530">
    <property type="component" value="Unassembled WGS sequence"/>
</dbReference>